<evidence type="ECO:0000313" key="2">
    <source>
        <dbReference type="Proteomes" id="UP001154282"/>
    </source>
</evidence>
<sequence length="154" mass="17732">MDTPGESLPSVKIARSARKSSMVLRRRQLRLRRRFQKLSLESRKAEAPTDALQQADVAGASGIGLAGRQENKKKKKLKKQIKKEEKLTLAEIAEEYHDGNECRRIGEAMRQWAEEYEFQRAQSRRRQIVYEEDPLAHWHTVDVSPLLDSPPVTP</sequence>
<organism evidence="1 2">
    <name type="scientific">Linum tenue</name>
    <dbReference type="NCBI Taxonomy" id="586396"/>
    <lineage>
        <taxon>Eukaryota</taxon>
        <taxon>Viridiplantae</taxon>
        <taxon>Streptophyta</taxon>
        <taxon>Embryophyta</taxon>
        <taxon>Tracheophyta</taxon>
        <taxon>Spermatophyta</taxon>
        <taxon>Magnoliopsida</taxon>
        <taxon>eudicotyledons</taxon>
        <taxon>Gunneridae</taxon>
        <taxon>Pentapetalae</taxon>
        <taxon>rosids</taxon>
        <taxon>fabids</taxon>
        <taxon>Malpighiales</taxon>
        <taxon>Linaceae</taxon>
        <taxon>Linum</taxon>
    </lineage>
</organism>
<keyword evidence="2" id="KW-1185">Reference proteome</keyword>
<reference evidence="1" key="1">
    <citation type="submission" date="2022-08" db="EMBL/GenBank/DDBJ databases">
        <authorList>
            <person name="Gutierrez-Valencia J."/>
        </authorList>
    </citation>
    <scope>NUCLEOTIDE SEQUENCE</scope>
</reference>
<name>A0AAV0R4S4_9ROSI</name>
<protein>
    <submittedName>
        <fullName evidence="1">Uncharacterized protein</fullName>
    </submittedName>
</protein>
<proteinExistence type="predicted"/>
<dbReference type="AlphaFoldDB" id="A0AAV0R4S4"/>
<dbReference type="EMBL" id="CAMGYJ010000010">
    <property type="protein sequence ID" value="CAI0552305.1"/>
    <property type="molecule type" value="Genomic_DNA"/>
</dbReference>
<comment type="caution">
    <text evidence="1">The sequence shown here is derived from an EMBL/GenBank/DDBJ whole genome shotgun (WGS) entry which is preliminary data.</text>
</comment>
<dbReference type="Proteomes" id="UP001154282">
    <property type="component" value="Unassembled WGS sequence"/>
</dbReference>
<evidence type="ECO:0000313" key="1">
    <source>
        <dbReference type="EMBL" id="CAI0552305.1"/>
    </source>
</evidence>
<gene>
    <name evidence="1" type="ORF">LITE_LOCUS46366</name>
</gene>
<accession>A0AAV0R4S4</accession>